<dbReference type="GO" id="GO:0030027">
    <property type="term" value="C:lamellipodium"/>
    <property type="evidence" value="ECO:0007669"/>
    <property type="project" value="UniProtKB-SubCell"/>
</dbReference>
<evidence type="ECO:0000256" key="7">
    <source>
        <dbReference type="ARBA" id="ARBA00022553"/>
    </source>
</evidence>
<sequence>MWVLSKEEGGRLVSLFFCESQQSEERSAERKLQELRRNTMWLREDLLKSIWHAFTALDVDHRGKVSKSQLKVLSYNLCTVMKIPHDPVAFEEHFKDDGKGPLSSDGYMPYLNRFILDKVQEDFDVTEFHRMCWTLCYKKKMYSPHLSISENDAFKVWCIFNFLSEDKYPLTIIIEEIEYFLRKLTEAMGIGWDVEKFAEYKSRLNSKSCLSAWETINLVGMTYFCMEVNPQTLSMGINHVFTELILDMLKQGYMVKKGHKRKNWSERWFVLRPTALSYYESEDLLDKKGEIVLDQSCCVEALHDKDGKKCLFIIKCADKSFEIRAPDKKKRQEWIQAVHSCIQLCRMGLSSPHREARLRRREARQRQQAEEEELAERMKALQAANERKQRELEDMRMKMEEAAAKAAQEELQRKKTELDLQDRYRLDLEREKMVRQQMEEQMAQKSSELEQYLQRVRELEDMYHLLEEALEDERQAKQDEEAMRKLQSRLLEEEAAKRAELEQLHLQQQRELFQTEAEKKELIAEQQAKERDLEAAAQQLQRLEKERQDALEQYEEMSKKLERAATKTKTWKDKVAKHEGLVRLIQPGHKEPQRMTNWGPASFTDTELEMRKKFWQQSKAQGAQTQ</sequence>
<dbReference type="PANTHER" id="PTHR14383">
    <property type="entry name" value="SWAP-70 RECOMBINASE"/>
    <property type="match status" value="1"/>
</dbReference>
<evidence type="ECO:0000256" key="16">
    <source>
        <dbReference type="SAM" id="Coils"/>
    </source>
</evidence>
<comment type="function">
    <text evidence="13">Phosphatidylinositol 3,4,5-trisphosphate-dependent guanine nucleotide exchange factor (GEF) which, independently of RAS, transduces signals from tyrosine kinase receptors to RAC. It also mediates signaling of membrane ruffling. Regulates the actin cytoskeleton as an effector or adapter protein in response to agonist stimulated phosphatidylinositol (3,4)-bisphosphate production and cell protrusion.</text>
</comment>
<dbReference type="GO" id="GO:0005634">
    <property type="term" value="C:nucleus"/>
    <property type="evidence" value="ECO:0007669"/>
    <property type="project" value="UniProtKB-SubCell"/>
</dbReference>
<evidence type="ECO:0000256" key="6">
    <source>
        <dbReference type="ARBA" id="ARBA00022490"/>
    </source>
</evidence>
<evidence type="ECO:0000256" key="8">
    <source>
        <dbReference type="ARBA" id="ARBA00023054"/>
    </source>
</evidence>
<evidence type="ECO:0000313" key="20">
    <source>
        <dbReference type="Proteomes" id="UP000283210"/>
    </source>
</evidence>
<dbReference type="PANTHER" id="PTHR14383:SF6">
    <property type="entry name" value="SWITCH-ASSOCIATED PROTEIN 70"/>
    <property type="match status" value="1"/>
</dbReference>
<feature type="domain" description="PH" evidence="18">
    <location>
        <begin position="247"/>
        <end position="343"/>
    </location>
</feature>
<evidence type="ECO:0000256" key="3">
    <source>
        <dbReference type="ARBA" id="ARBA00004496"/>
    </source>
</evidence>
<evidence type="ECO:0000256" key="4">
    <source>
        <dbReference type="ARBA" id="ARBA00004510"/>
    </source>
</evidence>
<keyword evidence="12" id="KW-0966">Cell projection</keyword>
<dbReference type="InterPro" id="IPR057837">
    <property type="entry name" value="PH_SWAP70"/>
</dbReference>
<evidence type="ECO:0000256" key="5">
    <source>
        <dbReference type="ARBA" id="ARBA00022475"/>
    </source>
</evidence>
<dbReference type="SUPFAM" id="SSF50729">
    <property type="entry name" value="PH domain-like"/>
    <property type="match status" value="1"/>
</dbReference>
<reference evidence="19 20" key="1">
    <citation type="submission" date="2018-11" db="EMBL/GenBank/DDBJ databases">
        <authorList>
            <person name="Lopez-Roques C."/>
            <person name="Donnadieu C."/>
            <person name="Bouchez O."/>
            <person name="Klopp C."/>
            <person name="Cabau C."/>
            <person name="Zahm M."/>
        </authorList>
    </citation>
    <scope>NUCLEOTIDE SEQUENCE [LARGE SCALE GENOMIC DNA]</scope>
    <source>
        <strain evidence="19">RS831</strain>
        <tissue evidence="19">Whole body</tissue>
    </source>
</reference>
<keyword evidence="5" id="KW-1003">Cell membrane</keyword>
<dbReference type="OrthoDB" id="8434295at2759"/>
<dbReference type="AlphaFoldDB" id="A0A437DHZ8"/>
<keyword evidence="6" id="KW-0963">Cytoplasm</keyword>
<evidence type="ECO:0000256" key="15">
    <source>
        <dbReference type="ARBA" id="ARBA00074876"/>
    </source>
</evidence>
<proteinExistence type="predicted"/>
<dbReference type="InterPro" id="IPR057836">
    <property type="entry name" value="EF-hand_SWAP70_N"/>
</dbReference>
<dbReference type="GO" id="GO:0005886">
    <property type="term" value="C:plasma membrane"/>
    <property type="evidence" value="ECO:0007669"/>
    <property type="project" value="UniProtKB-SubCell"/>
</dbReference>
<dbReference type="Pfam" id="PF25530">
    <property type="entry name" value="EF-hand_SWAP70_N"/>
    <property type="match status" value="1"/>
</dbReference>
<keyword evidence="8 16" id="KW-0175">Coiled coil</keyword>
<dbReference type="InterPro" id="IPR011992">
    <property type="entry name" value="EF-hand-dom_pair"/>
</dbReference>
<dbReference type="CDD" id="cd13273">
    <property type="entry name" value="PH_SWAP-70"/>
    <property type="match status" value="1"/>
</dbReference>
<keyword evidence="20" id="KW-1185">Reference proteome</keyword>
<dbReference type="GO" id="GO:0003677">
    <property type="term" value="F:DNA binding"/>
    <property type="evidence" value="ECO:0007669"/>
    <property type="project" value="UniProtKB-KW"/>
</dbReference>
<evidence type="ECO:0000256" key="11">
    <source>
        <dbReference type="ARBA" id="ARBA00023242"/>
    </source>
</evidence>
<reference evidence="19 20" key="2">
    <citation type="submission" date="2019-01" db="EMBL/GenBank/DDBJ databases">
        <title>A chromosome length genome reference of the Java medaka (oryzias javanicus).</title>
        <authorList>
            <person name="Herpin A."/>
            <person name="Takehana Y."/>
            <person name="Naruse K."/>
            <person name="Ansai S."/>
            <person name="Kawaguchi M."/>
        </authorList>
    </citation>
    <scope>NUCLEOTIDE SEQUENCE [LARGE SCALE GENOMIC DNA]</scope>
    <source>
        <strain evidence="19">RS831</strain>
        <tissue evidence="19">Whole body</tissue>
    </source>
</reference>
<dbReference type="InterPro" id="IPR001849">
    <property type="entry name" value="PH_domain"/>
</dbReference>
<protein>
    <recommendedName>
        <fullName evidence="15">Switch-associated protein 70</fullName>
    </recommendedName>
</protein>
<accession>A0A437DHZ8</accession>
<feature type="region of interest" description="Disordered" evidence="17">
    <location>
        <begin position="582"/>
        <end position="601"/>
    </location>
</feature>
<evidence type="ECO:0000256" key="1">
    <source>
        <dbReference type="ARBA" id="ARBA00004123"/>
    </source>
</evidence>
<organism evidence="19 20">
    <name type="scientific">Oryzias javanicus</name>
    <name type="common">Javanese ricefish</name>
    <name type="synonym">Aplocheilus javanicus</name>
    <dbReference type="NCBI Taxonomy" id="123683"/>
    <lineage>
        <taxon>Eukaryota</taxon>
        <taxon>Metazoa</taxon>
        <taxon>Chordata</taxon>
        <taxon>Craniata</taxon>
        <taxon>Vertebrata</taxon>
        <taxon>Euteleostomi</taxon>
        <taxon>Actinopterygii</taxon>
        <taxon>Neopterygii</taxon>
        <taxon>Teleostei</taxon>
        <taxon>Neoteleostei</taxon>
        <taxon>Acanthomorphata</taxon>
        <taxon>Ovalentaria</taxon>
        <taxon>Atherinomorphae</taxon>
        <taxon>Beloniformes</taxon>
        <taxon>Adrianichthyidae</taxon>
        <taxon>Oryziinae</taxon>
        <taxon>Oryzias</taxon>
    </lineage>
</organism>
<dbReference type="Pfam" id="PF00169">
    <property type="entry name" value="PH"/>
    <property type="match status" value="1"/>
</dbReference>
<keyword evidence="10" id="KW-0472">Membrane</keyword>
<evidence type="ECO:0000313" key="19">
    <source>
        <dbReference type="EMBL" id="RVE74491.1"/>
    </source>
</evidence>
<comment type="subcellular location">
    <subcellularLocation>
        <location evidence="2">Cell membrane</location>
    </subcellularLocation>
    <subcellularLocation>
        <location evidence="4">Cell projection</location>
        <location evidence="4">Lamellipodium</location>
    </subcellularLocation>
    <subcellularLocation>
        <location evidence="3">Cytoplasm</location>
    </subcellularLocation>
    <subcellularLocation>
        <location evidence="1">Nucleus</location>
    </subcellularLocation>
</comment>
<evidence type="ECO:0000259" key="18">
    <source>
        <dbReference type="PROSITE" id="PS50003"/>
    </source>
</evidence>
<dbReference type="PROSITE" id="PS50003">
    <property type="entry name" value="PH_DOMAIN"/>
    <property type="match status" value="1"/>
</dbReference>
<name>A0A437DHZ8_ORYJA</name>
<dbReference type="SUPFAM" id="SSF47473">
    <property type="entry name" value="EF-hand"/>
    <property type="match status" value="1"/>
</dbReference>
<evidence type="ECO:0000256" key="14">
    <source>
        <dbReference type="ARBA" id="ARBA00066244"/>
    </source>
</evidence>
<evidence type="ECO:0000256" key="17">
    <source>
        <dbReference type="SAM" id="MobiDB-lite"/>
    </source>
</evidence>
<evidence type="ECO:0000256" key="9">
    <source>
        <dbReference type="ARBA" id="ARBA00023125"/>
    </source>
</evidence>
<keyword evidence="11" id="KW-0539">Nucleus</keyword>
<dbReference type="Proteomes" id="UP000283210">
    <property type="component" value="Chromosome 3"/>
</dbReference>
<evidence type="ECO:0000256" key="2">
    <source>
        <dbReference type="ARBA" id="ARBA00004236"/>
    </source>
</evidence>
<dbReference type="GO" id="GO:0005737">
    <property type="term" value="C:cytoplasm"/>
    <property type="evidence" value="ECO:0007669"/>
    <property type="project" value="UniProtKB-SubCell"/>
</dbReference>
<feature type="coiled-coil region" evidence="16">
    <location>
        <begin position="353"/>
        <end position="567"/>
    </location>
</feature>
<comment type="subunit">
    <text evidence="14">The SWAP complex consists of NPM1, NCL, PARP1 and SWAP70.</text>
</comment>
<dbReference type="InterPro" id="IPR011993">
    <property type="entry name" value="PH-like_dom_sf"/>
</dbReference>
<evidence type="ECO:0000256" key="10">
    <source>
        <dbReference type="ARBA" id="ARBA00023136"/>
    </source>
</evidence>
<keyword evidence="7" id="KW-0597">Phosphoprotein</keyword>
<evidence type="ECO:0000256" key="13">
    <source>
        <dbReference type="ARBA" id="ARBA00059750"/>
    </source>
</evidence>
<gene>
    <name evidence="19" type="ORF">OJAV_G00022720</name>
</gene>
<dbReference type="EMBL" id="CM012439">
    <property type="protein sequence ID" value="RVE74491.1"/>
    <property type="molecule type" value="Genomic_DNA"/>
</dbReference>
<dbReference type="Gene3D" id="2.30.29.30">
    <property type="entry name" value="Pleckstrin-homology domain (PH domain)/Phosphotyrosine-binding domain (PTB)"/>
    <property type="match status" value="1"/>
</dbReference>
<dbReference type="SMART" id="SM00233">
    <property type="entry name" value="PH"/>
    <property type="match status" value="1"/>
</dbReference>
<evidence type="ECO:0000256" key="12">
    <source>
        <dbReference type="ARBA" id="ARBA00023273"/>
    </source>
</evidence>
<keyword evidence="9" id="KW-0238">DNA-binding</keyword>
<dbReference type="FunFam" id="2.30.29.30:FF:000175">
    <property type="entry name" value="switch-associated protein 70 isoform X2"/>
    <property type="match status" value="1"/>
</dbReference>